<dbReference type="Gene3D" id="3.30.70.1440">
    <property type="entry name" value="Multidrug efflux transporter AcrB pore domain"/>
    <property type="match status" value="1"/>
</dbReference>
<dbReference type="Gene3D" id="1.20.1640.10">
    <property type="entry name" value="Multidrug efflux transporter AcrB transmembrane domain"/>
    <property type="match status" value="2"/>
</dbReference>
<dbReference type="Gene3D" id="3.30.70.1320">
    <property type="entry name" value="Multidrug efflux transporter AcrB pore domain like"/>
    <property type="match status" value="1"/>
</dbReference>
<feature type="transmembrane region" description="Helical" evidence="1">
    <location>
        <begin position="985"/>
        <end position="1017"/>
    </location>
</feature>
<feature type="transmembrane region" description="Helical" evidence="1">
    <location>
        <begin position="390"/>
        <end position="411"/>
    </location>
</feature>
<dbReference type="SUPFAM" id="SSF82714">
    <property type="entry name" value="Multidrug efflux transporter AcrB TolC docking domain, DN and DC subdomains"/>
    <property type="match status" value="2"/>
</dbReference>
<keyword evidence="3" id="KW-1185">Reference proteome</keyword>
<dbReference type="PANTHER" id="PTHR32063">
    <property type="match status" value="1"/>
</dbReference>
<dbReference type="GO" id="GO:0042910">
    <property type="term" value="F:xenobiotic transmembrane transporter activity"/>
    <property type="evidence" value="ECO:0007669"/>
    <property type="project" value="TreeGrafter"/>
</dbReference>
<reference evidence="2 3" key="1">
    <citation type="journal article" date="2009" name="PLoS ONE">
        <title>The complete genome of Teredinibacter turnerae T7901: an intracellular endosymbiont of marine wood-boring bivalves (shipworms).</title>
        <authorList>
            <person name="Yang J.C."/>
            <person name="Madupu R."/>
            <person name="Durkin A.S."/>
            <person name="Ekborg N.A."/>
            <person name="Pedamallu C.S."/>
            <person name="Hostetler J.B."/>
            <person name="Radune D."/>
            <person name="Toms B.S."/>
            <person name="Henrissat B."/>
            <person name="Coutinho P.M."/>
            <person name="Schwarz S."/>
            <person name="Field L."/>
            <person name="Trindade-Silva A.E."/>
            <person name="Soares C.A.G."/>
            <person name="Elshahawi S."/>
            <person name="Hanora A."/>
            <person name="Schmidt E.W."/>
            <person name="Haygood M.G."/>
            <person name="Posfai J."/>
            <person name="Benner J."/>
            <person name="Madinger C."/>
            <person name="Nove J."/>
            <person name="Anton B."/>
            <person name="Chaudhary K."/>
            <person name="Foster J."/>
            <person name="Holman A."/>
            <person name="Kumar S."/>
            <person name="Lessard P.A."/>
            <person name="Luyten Y.A."/>
            <person name="Slatko B."/>
            <person name="Wood N."/>
            <person name="Wu B."/>
            <person name="Teplitski M."/>
            <person name="Mougous J.D."/>
            <person name="Ward N."/>
            <person name="Eisen J.A."/>
            <person name="Badger J.H."/>
            <person name="Distel D.L."/>
        </authorList>
    </citation>
    <scope>NUCLEOTIDE SEQUENCE [LARGE SCALE GENOMIC DNA]</scope>
    <source>
        <strain evidence="3">ATCC 39867 / T7901</strain>
    </source>
</reference>
<dbReference type="Gene3D" id="3.30.2090.10">
    <property type="entry name" value="Multidrug efflux transporter AcrB TolC docking domain, DN and DC subdomains"/>
    <property type="match status" value="2"/>
</dbReference>
<dbReference type="PRINTS" id="PR00702">
    <property type="entry name" value="ACRIFLAVINRP"/>
</dbReference>
<feature type="transmembrane region" description="Helical" evidence="1">
    <location>
        <begin position="359"/>
        <end position="378"/>
    </location>
</feature>
<dbReference type="InterPro" id="IPR027463">
    <property type="entry name" value="AcrB_DN_DC_subdom"/>
</dbReference>
<dbReference type="SUPFAM" id="SSF82866">
    <property type="entry name" value="Multidrug efflux transporter AcrB transmembrane domain"/>
    <property type="match status" value="2"/>
</dbReference>
<dbReference type="AlphaFoldDB" id="C5BIY8"/>
<dbReference type="RefSeq" id="WP_015817891.1">
    <property type="nucleotide sequence ID" value="NC_012997.1"/>
</dbReference>
<feature type="transmembrane region" description="Helical" evidence="1">
    <location>
        <begin position="462"/>
        <end position="483"/>
    </location>
</feature>
<proteinExistence type="predicted"/>
<sequence>MNENKGFLAQFIAHPIASKTLLAIFILLGVLGAFSLRQEVFPPFAPNRVDIFVAVRGATASEVEELVVRSVEQKLVELTEIDRIIATAYQDYAQFQLELVPDVDPYKALTLIKSQVESIRSFPSYAEPPVYSVPKTTGPLLLVNLYGDLPVRVLYGEAIALRDSLALLPGITQVEIEDAPEIEVAITASPEQLRKYDLRFSDIADVISANALNLSAGELSADNGRILLRGDTQAVSEEDFGELVVAAFAGGNKIYLQDVADVRIGPVESYVNSRFNSQPSFTLSVRRDKYLSLSTASERVREFVTSYQTRLGSEVGLTVWADDSREFSSRVSLLLKNGITGFLIICIVMTLFVHIKVAFWTAVGIPVSMLGALGLLYISGTEVSLNAITLFGFLIAAGLIVDDAIVIGESIHEETLAKGEGMQSAISGAHKVAMPTVFGALTSIAAFFPLTLTEGKMGSQMAGIGTVVICCLFASIIESKLVLPNHLAGKWRSGFRGLDLSKIQARSNGLLNRFTENTYSKGLVFSLRRPWLVIAFALFLLFASVGILVGGVVRTVTLPNIADYEVEGSFTIDANLSPVQRSQIADALEQSLYATSEALKKEHNLEFDPVMMNAITVDTTRIVIAVEISHRDDAPFDAHQVANLWRNKLPLMPGIESANIASGPNGDEQVAIQLSGNDLETIYAAKEEVKSYLGEIDGVVDIRDSALTKSTELLLQVNPFGESLGLTQAYLLAQIRTGFYGLEAQRVQVGEQEWRVMVRLAKNHRQTESDLANMEIQLPNGRFLPLERVATIKSTRTETMVQRIDGQRAVTVYANTLGNVDAEGVAEGIVEDFLPGLQSRYTGLSYSIEGEAKDAAKSIRSLINGSIIAVFIMFVLMAIPLKSYLYPAVIMLLLPLGFIGTIVGHLLVPIDYSLISMFGLIALMGVMINNGLLLIDQYLVNIEQGMEREKAIVESCTRRFRPILLTALTTFAGLMPLIWESDPEALWLVPIAVSLGIGILVSTGLTLIVLPVVLVLLPMKQQRSINTTSEAVFTPVKTSEVVQPSISSVKYRYSDHAPS</sequence>
<dbReference type="InterPro" id="IPR001036">
    <property type="entry name" value="Acrflvin-R"/>
</dbReference>
<dbReference type="STRING" id="377629.TERTU_4388"/>
<keyword evidence="1" id="KW-0472">Membrane</keyword>
<dbReference type="PANTHER" id="PTHR32063:SF33">
    <property type="entry name" value="RND SUPERFAMILY EFFLUX PUMP PERMEASE COMPONENT"/>
    <property type="match status" value="1"/>
</dbReference>
<evidence type="ECO:0000256" key="1">
    <source>
        <dbReference type="SAM" id="Phobius"/>
    </source>
</evidence>
<feature type="transmembrane region" description="Helical" evidence="1">
    <location>
        <begin position="432"/>
        <end position="450"/>
    </location>
</feature>
<dbReference type="GO" id="GO:0005886">
    <property type="term" value="C:plasma membrane"/>
    <property type="evidence" value="ECO:0007669"/>
    <property type="project" value="TreeGrafter"/>
</dbReference>
<keyword evidence="1" id="KW-1133">Transmembrane helix</keyword>
<feature type="transmembrane region" description="Helical" evidence="1">
    <location>
        <begin position="333"/>
        <end position="352"/>
    </location>
</feature>
<dbReference type="SUPFAM" id="SSF82693">
    <property type="entry name" value="Multidrug efflux transporter AcrB pore domain, PN1, PN2, PC1 and PC2 subdomains"/>
    <property type="match status" value="1"/>
</dbReference>
<organism evidence="2 3">
    <name type="scientific">Teredinibacter turnerae (strain ATCC 39867 / T7901)</name>
    <dbReference type="NCBI Taxonomy" id="377629"/>
    <lineage>
        <taxon>Bacteria</taxon>
        <taxon>Pseudomonadati</taxon>
        <taxon>Pseudomonadota</taxon>
        <taxon>Gammaproteobacteria</taxon>
        <taxon>Cellvibrionales</taxon>
        <taxon>Cellvibrionaceae</taxon>
        <taxon>Teredinibacter</taxon>
    </lineage>
</organism>
<keyword evidence="1" id="KW-0812">Transmembrane</keyword>
<gene>
    <name evidence="2" type="ordered locus">TERTU_4388</name>
</gene>
<dbReference type="Proteomes" id="UP000009080">
    <property type="component" value="Chromosome"/>
</dbReference>
<evidence type="ECO:0000313" key="2">
    <source>
        <dbReference type="EMBL" id="ACR11780.1"/>
    </source>
</evidence>
<dbReference type="OrthoDB" id="5287122at2"/>
<dbReference type="eggNOG" id="COG0841">
    <property type="taxonomic scope" value="Bacteria"/>
</dbReference>
<dbReference type="Pfam" id="PF00873">
    <property type="entry name" value="ACR_tran"/>
    <property type="match status" value="1"/>
</dbReference>
<feature type="transmembrane region" description="Helical" evidence="1">
    <location>
        <begin position="531"/>
        <end position="553"/>
    </location>
</feature>
<evidence type="ECO:0000313" key="3">
    <source>
        <dbReference type="Proteomes" id="UP000009080"/>
    </source>
</evidence>
<dbReference type="HOGENOM" id="CLU_002755_1_2_6"/>
<feature type="transmembrane region" description="Helical" evidence="1">
    <location>
        <begin position="888"/>
        <end position="908"/>
    </location>
</feature>
<accession>C5BIY8</accession>
<dbReference type="KEGG" id="ttu:TERTU_4388"/>
<dbReference type="EMBL" id="CP001614">
    <property type="protein sequence ID" value="ACR11780.1"/>
    <property type="molecule type" value="Genomic_DNA"/>
</dbReference>
<dbReference type="Gene3D" id="3.30.70.1430">
    <property type="entry name" value="Multidrug efflux transporter AcrB pore domain"/>
    <property type="match status" value="2"/>
</dbReference>
<protein>
    <submittedName>
        <fullName evidence="2">RND family efflux transporter</fullName>
    </submittedName>
</protein>
<feature type="transmembrane region" description="Helical" evidence="1">
    <location>
        <begin position="862"/>
        <end position="881"/>
    </location>
</feature>
<name>C5BIY8_TERTT</name>
<feature type="transmembrane region" description="Helical" evidence="1">
    <location>
        <begin position="914"/>
        <end position="939"/>
    </location>
</feature>